<dbReference type="EMBL" id="BRZM01000373">
    <property type="protein sequence ID" value="GLD70402.1"/>
    <property type="molecule type" value="Genomic_DNA"/>
</dbReference>
<feature type="transmembrane region" description="Helical" evidence="6">
    <location>
        <begin position="33"/>
        <end position="55"/>
    </location>
</feature>
<feature type="non-terminal residue" evidence="7">
    <location>
        <position position="1"/>
    </location>
</feature>
<dbReference type="GO" id="GO:0016020">
    <property type="term" value="C:membrane"/>
    <property type="evidence" value="ECO:0007669"/>
    <property type="project" value="UniProtKB-SubCell"/>
</dbReference>
<evidence type="ECO:0000256" key="6">
    <source>
        <dbReference type="SAM" id="Phobius"/>
    </source>
</evidence>
<dbReference type="AlphaFoldDB" id="A0AAD3NEK4"/>
<protein>
    <submittedName>
        <fullName evidence="7">Tenomodulin isoform X1</fullName>
    </submittedName>
</protein>
<gene>
    <name evidence="7" type="ORF">AKAME5_002171900</name>
</gene>
<keyword evidence="4 6" id="KW-0472">Membrane</keyword>
<evidence type="ECO:0000256" key="3">
    <source>
        <dbReference type="ARBA" id="ARBA00022989"/>
    </source>
</evidence>
<name>A0AAD3NEK4_LATJO</name>
<dbReference type="InterPro" id="IPR043405">
    <property type="entry name" value="Chondromodulin/Tenomodulin"/>
</dbReference>
<reference evidence="7" key="1">
    <citation type="submission" date="2022-08" db="EMBL/GenBank/DDBJ databases">
        <title>Genome sequencing of akame (Lates japonicus).</title>
        <authorList>
            <person name="Hashiguchi Y."/>
            <person name="Takahashi H."/>
        </authorList>
    </citation>
    <scope>NUCLEOTIDE SEQUENCE</scope>
    <source>
        <strain evidence="7">Kochi</strain>
    </source>
</reference>
<proteinExistence type="predicted"/>
<keyword evidence="8" id="KW-1185">Reference proteome</keyword>
<dbReference type="GO" id="GO:0016525">
    <property type="term" value="P:negative regulation of angiogenesis"/>
    <property type="evidence" value="ECO:0007669"/>
    <property type="project" value="TreeGrafter"/>
</dbReference>
<keyword evidence="2 6" id="KW-0812">Transmembrane</keyword>
<evidence type="ECO:0000256" key="4">
    <source>
        <dbReference type="ARBA" id="ARBA00023136"/>
    </source>
</evidence>
<keyword evidence="5" id="KW-0325">Glycoprotein</keyword>
<sequence length="108" mass="12292">MEASSQSSSQQILWKDVEAVKEKKAKYHTYQRVALALALVFLVLALGVFSLRYLWSPSLGKVYDHQYKAVLDGVETESMLEIDPGQRIEIFRMGNGSDEVLEVHDFKN</sequence>
<organism evidence="7 8">
    <name type="scientific">Lates japonicus</name>
    <name type="common">Japanese lates</name>
    <dbReference type="NCBI Taxonomy" id="270547"/>
    <lineage>
        <taxon>Eukaryota</taxon>
        <taxon>Metazoa</taxon>
        <taxon>Chordata</taxon>
        <taxon>Craniata</taxon>
        <taxon>Vertebrata</taxon>
        <taxon>Euteleostomi</taxon>
        <taxon>Actinopterygii</taxon>
        <taxon>Neopterygii</taxon>
        <taxon>Teleostei</taxon>
        <taxon>Neoteleostei</taxon>
        <taxon>Acanthomorphata</taxon>
        <taxon>Carangaria</taxon>
        <taxon>Carangaria incertae sedis</taxon>
        <taxon>Centropomidae</taxon>
        <taxon>Lates</taxon>
    </lineage>
</organism>
<comment type="caution">
    <text evidence="7">The sequence shown here is derived from an EMBL/GenBank/DDBJ whole genome shotgun (WGS) entry which is preliminary data.</text>
</comment>
<dbReference type="PANTHER" id="PTHR14064">
    <property type="entry name" value="CHONDROMODULIN-RELATED"/>
    <property type="match status" value="1"/>
</dbReference>
<dbReference type="PANTHER" id="PTHR14064:SF3">
    <property type="entry name" value="TENOMODULIN"/>
    <property type="match status" value="1"/>
</dbReference>
<evidence type="ECO:0000313" key="7">
    <source>
        <dbReference type="EMBL" id="GLD70402.1"/>
    </source>
</evidence>
<evidence type="ECO:0000256" key="1">
    <source>
        <dbReference type="ARBA" id="ARBA00004167"/>
    </source>
</evidence>
<dbReference type="Proteomes" id="UP001279410">
    <property type="component" value="Unassembled WGS sequence"/>
</dbReference>
<comment type="subcellular location">
    <subcellularLocation>
        <location evidence="1">Membrane</location>
        <topology evidence="1">Single-pass membrane protein</topology>
    </subcellularLocation>
</comment>
<evidence type="ECO:0000256" key="5">
    <source>
        <dbReference type="ARBA" id="ARBA00023180"/>
    </source>
</evidence>
<accession>A0AAD3NEK4</accession>
<evidence type="ECO:0000313" key="8">
    <source>
        <dbReference type="Proteomes" id="UP001279410"/>
    </source>
</evidence>
<keyword evidence="3 6" id="KW-1133">Transmembrane helix</keyword>
<evidence type="ECO:0000256" key="2">
    <source>
        <dbReference type="ARBA" id="ARBA00022692"/>
    </source>
</evidence>
<dbReference type="GO" id="GO:0001937">
    <property type="term" value="P:negative regulation of endothelial cell proliferation"/>
    <property type="evidence" value="ECO:0007669"/>
    <property type="project" value="TreeGrafter"/>
</dbReference>